<dbReference type="InterPro" id="IPR006311">
    <property type="entry name" value="TAT_signal"/>
</dbReference>
<dbReference type="RefSeq" id="WP_089808794.1">
    <property type="nucleotide sequence ID" value="NZ_FOYT01000002.1"/>
</dbReference>
<name>A0A1I6I5U9_9EURY</name>
<dbReference type="InterPro" id="IPR009078">
    <property type="entry name" value="Ferritin-like_SF"/>
</dbReference>
<gene>
    <name evidence="1" type="ORF">SAMN04487947_2913</name>
</gene>
<protein>
    <submittedName>
        <fullName evidence="1">Ferritin-like domain-containing protein</fullName>
    </submittedName>
</protein>
<dbReference type="EMBL" id="FOYT01000002">
    <property type="protein sequence ID" value="SFR62071.1"/>
    <property type="molecule type" value="Genomic_DNA"/>
</dbReference>
<dbReference type="AlphaFoldDB" id="A0A1I6I5U9"/>
<dbReference type="Pfam" id="PF13668">
    <property type="entry name" value="Ferritin_2"/>
    <property type="match status" value="1"/>
</dbReference>
<dbReference type="PROSITE" id="PS51318">
    <property type="entry name" value="TAT"/>
    <property type="match status" value="1"/>
</dbReference>
<dbReference type="Gene3D" id="1.20.1260.10">
    <property type="match status" value="1"/>
</dbReference>
<proteinExistence type="predicted"/>
<dbReference type="SUPFAM" id="SSF47240">
    <property type="entry name" value="Ferritin-like"/>
    <property type="match status" value="1"/>
</dbReference>
<dbReference type="InterPro" id="IPR012347">
    <property type="entry name" value="Ferritin-like"/>
</dbReference>
<dbReference type="Proteomes" id="UP000198531">
    <property type="component" value="Unassembled WGS sequence"/>
</dbReference>
<evidence type="ECO:0000313" key="2">
    <source>
        <dbReference type="Proteomes" id="UP000198531"/>
    </source>
</evidence>
<reference evidence="2" key="1">
    <citation type="submission" date="2016-10" db="EMBL/GenBank/DDBJ databases">
        <authorList>
            <person name="Varghese N."/>
            <person name="Submissions S."/>
        </authorList>
    </citation>
    <scope>NUCLEOTIDE SEQUENCE [LARGE SCALE GENOMIC DNA]</scope>
    <source>
        <strain evidence="2">CGMCC 1.7736</strain>
    </source>
</reference>
<dbReference type="STRING" id="553469.SAMN04487947_2913"/>
<dbReference type="OrthoDB" id="201781at2157"/>
<accession>A0A1I6I5U9</accession>
<evidence type="ECO:0000313" key="1">
    <source>
        <dbReference type="EMBL" id="SFR62071.1"/>
    </source>
</evidence>
<sequence length="240" mass="25554">MTDHDQSTDETPFDSAVRAVQDAVTSRRQFLAGSTAAGLGALAFGTSSVAADEHADGASDETTDVDVLNYALTLEHLEDAFYAHNLKSLGGYYSKETIVTADMFDHLPWGAREPIYGNLTDIGEHEAAHVETLEAVIEDLGGTPVEKAEYEFGTMQANNPTAFFETAMALENTGVAAYAGAAPSISNDDLLSAALSVHSVEARHAAYLNRLNGADPFPNAFDEAKSMDEVLEVASQFIAD</sequence>
<organism evidence="1 2">
    <name type="scientific">Halogeometricum rufum</name>
    <dbReference type="NCBI Taxonomy" id="553469"/>
    <lineage>
        <taxon>Archaea</taxon>
        <taxon>Methanobacteriati</taxon>
        <taxon>Methanobacteriota</taxon>
        <taxon>Stenosarchaea group</taxon>
        <taxon>Halobacteria</taxon>
        <taxon>Halobacteriales</taxon>
        <taxon>Haloferacaceae</taxon>
        <taxon>Halogeometricum</taxon>
    </lineage>
</organism>
<dbReference type="CDD" id="cd00657">
    <property type="entry name" value="Ferritin_like"/>
    <property type="match status" value="1"/>
</dbReference>
<keyword evidence="2" id="KW-1185">Reference proteome</keyword>